<keyword evidence="10" id="KW-1185">Reference proteome</keyword>
<dbReference type="EMBL" id="SEZK01000016">
    <property type="protein sequence ID" value="RYU51103.1"/>
    <property type="molecule type" value="Genomic_DNA"/>
</dbReference>
<organism evidence="5 8">
    <name type="scientific">Aliivibrio finisterrensis</name>
    <dbReference type="NCBI Taxonomy" id="511998"/>
    <lineage>
        <taxon>Bacteria</taxon>
        <taxon>Pseudomonadati</taxon>
        <taxon>Pseudomonadota</taxon>
        <taxon>Gammaproteobacteria</taxon>
        <taxon>Vibrionales</taxon>
        <taxon>Vibrionaceae</taxon>
        <taxon>Aliivibrio</taxon>
    </lineage>
</organism>
<dbReference type="PANTHER" id="PTHR30461:SF2">
    <property type="entry name" value="SERINE RECOMBINASE PINE-RELATED"/>
    <property type="match status" value="1"/>
</dbReference>
<proteinExistence type="predicted"/>
<evidence type="ECO:0000313" key="6">
    <source>
        <dbReference type="EMBL" id="RYU51103.1"/>
    </source>
</evidence>
<keyword evidence="3" id="KW-0175">Coiled coil</keyword>
<evidence type="ECO:0000256" key="2">
    <source>
        <dbReference type="ARBA" id="ARBA00023172"/>
    </source>
</evidence>
<evidence type="ECO:0000256" key="3">
    <source>
        <dbReference type="SAM" id="Coils"/>
    </source>
</evidence>
<dbReference type="GO" id="GO:0003677">
    <property type="term" value="F:DNA binding"/>
    <property type="evidence" value="ECO:0007669"/>
    <property type="project" value="UniProtKB-KW"/>
</dbReference>
<dbReference type="InterPro" id="IPR006119">
    <property type="entry name" value="Resolv_N"/>
</dbReference>
<evidence type="ECO:0000259" key="4">
    <source>
        <dbReference type="SMART" id="SM00857"/>
    </source>
</evidence>
<evidence type="ECO:0000313" key="7">
    <source>
        <dbReference type="EMBL" id="RYU64172.1"/>
    </source>
</evidence>
<evidence type="ECO:0000313" key="8">
    <source>
        <dbReference type="Proteomes" id="UP000293465"/>
    </source>
</evidence>
<dbReference type="Gene3D" id="3.40.50.1390">
    <property type="entry name" value="Resolvase, N-terminal catalytic domain"/>
    <property type="match status" value="1"/>
</dbReference>
<keyword evidence="1" id="KW-0238">DNA-binding</keyword>
<feature type="domain" description="Resolvase/invertase-type recombinase catalytic" evidence="4">
    <location>
        <begin position="17"/>
        <end position="194"/>
    </location>
</feature>
<dbReference type="Proteomes" id="UP000294166">
    <property type="component" value="Unassembled WGS sequence"/>
</dbReference>
<evidence type="ECO:0000313" key="10">
    <source>
        <dbReference type="Proteomes" id="UP000294166"/>
    </source>
</evidence>
<dbReference type="InterPro" id="IPR050639">
    <property type="entry name" value="SSR_resolvase"/>
</dbReference>
<dbReference type="InterPro" id="IPR036162">
    <property type="entry name" value="Resolvase-like_N_sf"/>
</dbReference>
<dbReference type="EMBL" id="SEZJ01000005">
    <property type="protein sequence ID" value="RYU46820.1"/>
    <property type="molecule type" value="Genomic_DNA"/>
</dbReference>
<evidence type="ECO:0000313" key="5">
    <source>
        <dbReference type="EMBL" id="RYU46820.1"/>
    </source>
</evidence>
<dbReference type="EMBL" id="SEZN01000017">
    <property type="protein sequence ID" value="RYU64172.1"/>
    <property type="molecule type" value="Genomic_DNA"/>
</dbReference>
<keyword evidence="2" id="KW-0233">DNA recombination</keyword>
<dbReference type="Proteomes" id="UP000293465">
    <property type="component" value="Unassembled WGS sequence"/>
</dbReference>
<evidence type="ECO:0000256" key="1">
    <source>
        <dbReference type="ARBA" id="ARBA00023125"/>
    </source>
</evidence>
<dbReference type="CDD" id="cd00338">
    <property type="entry name" value="Ser_Recombinase"/>
    <property type="match status" value="1"/>
</dbReference>
<dbReference type="AlphaFoldDB" id="A0A4Q5KKN7"/>
<dbReference type="GO" id="GO:0000150">
    <property type="term" value="F:DNA strand exchange activity"/>
    <property type="evidence" value="ECO:0007669"/>
    <property type="project" value="InterPro"/>
</dbReference>
<feature type="coiled-coil region" evidence="3">
    <location>
        <begin position="489"/>
        <end position="516"/>
    </location>
</feature>
<dbReference type="SMART" id="SM00857">
    <property type="entry name" value="Resolvase"/>
    <property type="match status" value="1"/>
</dbReference>
<dbReference type="Proteomes" id="UP000294063">
    <property type="component" value="Unassembled WGS sequence"/>
</dbReference>
<sequence>MRLNDLAVVVSNVKPVVITYTRFSTSIQKEGLSEYRQDELTQRYVIDFCETHGVPLNDIISLKDRGVSAYRGKNMTQGSLSELINLFKGGELPKVYNEKGEINTFFFIESLDRLTRSDLHTANKLFLDLVEYCNIVVVAENEQKIYSLNSLKSDMGMLDLFSALLTLSRSHNESRMKEMRHRENWSKKRQEVIDYFDLTEDQRGGLNYPLNPTKTCPWWLKPKPDNRGFEFIEENRKAMKFFLERMLDGYGLTSSIRRLNDAITKGEFKVEFSKKQDTKKGFQTHTFYQVLTDDSNESLIGNLIFHKDYYPTEKDVQQGLYDRKKLGKKVRIPVYTAKGFYPALLTEIEFLMLRKMMGERKQSNTKPNKRVANIAQGILKCPKCGYSYVVNDDKRSGRHANLVCSYSRSGKCDAYTYRVEFFEHNLLSYCRNINIGRVLGYQVDDSAVMEELTRLRHDQYQINLLKSQVQVEIEQLVNNISNITIPSLLEKVQHDYSKKELRIQMYEDQMKAIESDILAINMRHKNSIDTNDSIYELIDVVSEKRDVEKREKLNIELKKIIKSMNLINKKDADNPFGRNLLKVDFFDGYSRFIPVDRKLENEELFDILPVIETETVKDSIDYTTTIILPIDYLEGLESKKYPPVEKMAQFYQENPAKYLKIKRQIEQSDQIFV</sequence>
<dbReference type="RefSeq" id="WP_130043325.1">
    <property type="nucleotide sequence ID" value="NZ_SEZJ01000005.1"/>
</dbReference>
<comment type="caution">
    <text evidence="5">The sequence shown here is derived from an EMBL/GenBank/DDBJ whole genome shotgun (WGS) entry which is preliminary data.</text>
</comment>
<evidence type="ECO:0000313" key="9">
    <source>
        <dbReference type="Proteomes" id="UP000294063"/>
    </source>
</evidence>
<dbReference type="OrthoDB" id="9786476at2"/>
<dbReference type="GeneID" id="56274729"/>
<protein>
    <recommendedName>
        <fullName evidence="4">Resolvase/invertase-type recombinase catalytic domain-containing protein</fullName>
    </recommendedName>
</protein>
<reference evidence="8 9" key="1">
    <citation type="submission" date="2019-02" db="EMBL/GenBank/DDBJ databases">
        <title>Genome sequences of Aliivibrio finisterrensis strains from farmed Atlantic salmon.</title>
        <authorList>
            <person name="Bowman J.P."/>
        </authorList>
    </citation>
    <scope>NUCLEOTIDE SEQUENCE [LARGE SCALE GENOMIC DNA]</scope>
    <source>
        <strain evidence="7 10">A21</strain>
        <strain evidence="5 8">A32</strain>
        <strain evidence="6 9">A46</strain>
    </source>
</reference>
<accession>A0A4Q5KKN7</accession>
<gene>
    <name evidence="5" type="ORF">ERW49_06715</name>
    <name evidence="7" type="ORF">ERW53_10690</name>
    <name evidence="6" type="ORF">ERW57_10635</name>
</gene>
<name>A0A4Q5KKN7_9GAMM</name>
<dbReference type="SUPFAM" id="SSF53041">
    <property type="entry name" value="Resolvase-like"/>
    <property type="match status" value="1"/>
</dbReference>
<dbReference type="PANTHER" id="PTHR30461">
    <property type="entry name" value="DNA-INVERTASE FROM LAMBDOID PROPHAGE"/>
    <property type="match status" value="1"/>
</dbReference>